<dbReference type="SUPFAM" id="SSF50814">
    <property type="entry name" value="Lipocalins"/>
    <property type="match status" value="1"/>
</dbReference>
<dbReference type="InterPro" id="IPR015231">
    <property type="entry name" value="DUF1934"/>
</dbReference>
<dbReference type="Proteomes" id="UP001299546">
    <property type="component" value="Unassembled WGS sequence"/>
</dbReference>
<dbReference type="RefSeq" id="WP_066738147.1">
    <property type="nucleotide sequence ID" value="NZ_JAJCIQ010000015.1"/>
</dbReference>
<name>A0ABS8DKE6_9FIRM</name>
<proteinExistence type="predicted"/>
<dbReference type="Gene3D" id="2.40.128.20">
    <property type="match status" value="1"/>
</dbReference>
<protein>
    <submittedName>
        <fullName evidence="1">DUF1934 domain-containing protein</fullName>
    </submittedName>
</protein>
<reference evidence="1 2" key="1">
    <citation type="submission" date="2021-10" db="EMBL/GenBank/DDBJ databases">
        <title>Collection of gut derived symbiotic bacterial strains cultured from healthy donors.</title>
        <authorList>
            <person name="Lin H."/>
            <person name="Littmann E."/>
            <person name="Kohout C."/>
            <person name="Pamer E.G."/>
        </authorList>
    </citation>
    <scope>NUCLEOTIDE SEQUENCE [LARGE SCALE GENOMIC DNA]</scope>
    <source>
        <strain evidence="1 2">DFI.1.165</strain>
    </source>
</reference>
<sequence>MTQDVLLTISGLHSIDELESTDENEPIEVITPASYYWKNGKHYILFDELVEGIPGVTKNKIKIIGDESMEIMKSGVTNAHMVFEKNKMNITYYDTPYGQIHVGIHTRDIEVDVAEDAINVEVEYGLDINHEAMADCRISMNIRPKQAAESVLSGMP</sequence>
<evidence type="ECO:0000313" key="1">
    <source>
        <dbReference type="EMBL" id="MCB7388855.1"/>
    </source>
</evidence>
<keyword evidence="2" id="KW-1185">Reference proteome</keyword>
<dbReference type="InterPro" id="IPR012674">
    <property type="entry name" value="Calycin"/>
</dbReference>
<accession>A0ABS8DKE6</accession>
<organism evidence="1 2">
    <name type="scientific">Bariatricus massiliensis</name>
    <dbReference type="NCBI Taxonomy" id="1745713"/>
    <lineage>
        <taxon>Bacteria</taxon>
        <taxon>Bacillati</taxon>
        <taxon>Bacillota</taxon>
        <taxon>Clostridia</taxon>
        <taxon>Lachnospirales</taxon>
        <taxon>Lachnospiraceae</taxon>
        <taxon>Bariatricus</taxon>
    </lineage>
</organism>
<dbReference type="EMBL" id="JAJCIS010000015">
    <property type="protein sequence ID" value="MCB7388855.1"/>
    <property type="molecule type" value="Genomic_DNA"/>
</dbReference>
<dbReference type="Pfam" id="PF09148">
    <property type="entry name" value="DUF1934"/>
    <property type="match status" value="1"/>
</dbReference>
<evidence type="ECO:0000313" key="2">
    <source>
        <dbReference type="Proteomes" id="UP001299546"/>
    </source>
</evidence>
<gene>
    <name evidence="1" type="ORF">LIZ65_16325</name>
</gene>
<comment type="caution">
    <text evidence="1">The sequence shown here is derived from an EMBL/GenBank/DDBJ whole genome shotgun (WGS) entry which is preliminary data.</text>
</comment>